<keyword evidence="4" id="KW-1185">Reference proteome</keyword>
<evidence type="ECO:0000256" key="1">
    <source>
        <dbReference type="ARBA" id="ARBA00023157"/>
    </source>
</evidence>
<name>A0A1I8HQ84_9PLAT</name>
<keyword evidence="1" id="KW-1015">Disulfide bond</keyword>
<dbReference type="PRINTS" id="PR00722">
    <property type="entry name" value="CHYMOTRYPSIN"/>
</dbReference>
<dbReference type="AlphaFoldDB" id="A0A1I8HQ84"/>
<dbReference type="GO" id="GO:0006508">
    <property type="term" value="P:proteolysis"/>
    <property type="evidence" value="ECO:0007669"/>
    <property type="project" value="InterPro"/>
</dbReference>
<dbReference type="PANTHER" id="PTHR24252">
    <property type="entry name" value="ACROSIN-RELATED"/>
    <property type="match status" value="1"/>
</dbReference>
<evidence type="ECO:0000313" key="5">
    <source>
        <dbReference type="WBParaSite" id="maker-uti_cns_0007418-snap-gene-0.3-mRNA-1"/>
    </source>
</evidence>
<evidence type="ECO:0000256" key="2">
    <source>
        <dbReference type="ARBA" id="ARBA00024195"/>
    </source>
</evidence>
<dbReference type="InterPro" id="IPR001314">
    <property type="entry name" value="Peptidase_S1A"/>
</dbReference>
<dbReference type="InterPro" id="IPR009003">
    <property type="entry name" value="Peptidase_S1_PA"/>
</dbReference>
<evidence type="ECO:0000259" key="3">
    <source>
        <dbReference type="PROSITE" id="PS50240"/>
    </source>
</evidence>
<feature type="domain" description="Peptidase S1" evidence="3">
    <location>
        <begin position="5"/>
        <end position="224"/>
    </location>
</feature>
<dbReference type="SMART" id="SM00020">
    <property type="entry name" value="Tryp_SPc"/>
    <property type="match status" value="1"/>
</dbReference>
<dbReference type="InterPro" id="IPR043504">
    <property type="entry name" value="Peptidase_S1_PA_chymotrypsin"/>
</dbReference>
<dbReference type="PROSITE" id="PS50240">
    <property type="entry name" value="TRYPSIN_DOM"/>
    <property type="match status" value="1"/>
</dbReference>
<comment type="similarity">
    <text evidence="2">Belongs to the peptidase S1 family. CLIP subfamily.</text>
</comment>
<dbReference type="CDD" id="cd00190">
    <property type="entry name" value="Tryp_SPc"/>
    <property type="match status" value="1"/>
</dbReference>
<dbReference type="InterPro" id="IPR001254">
    <property type="entry name" value="Trypsin_dom"/>
</dbReference>
<dbReference type="PANTHER" id="PTHR24252:SF7">
    <property type="entry name" value="HYALIN"/>
    <property type="match status" value="1"/>
</dbReference>
<dbReference type="Gene3D" id="2.40.10.10">
    <property type="entry name" value="Trypsin-like serine proteases"/>
    <property type="match status" value="2"/>
</dbReference>
<protein>
    <submittedName>
        <fullName evidence="5">Peptidase S1 domain-containing protein</fullName>
    </submittedName>
</protein>
<dbReference type="SUPFAM" id="SSF50494">
    <property type="entry name" value="Trypsin-like serine proteases"/>
    <property type="match status" value="1"/>
</dbReference>
<dbReference type="Proteomes" id="UP000095280">
    <property type="component" value="Unplaced"/>
</dbReference>
<dbReference type="FunFam" id="2.40.10.10:FF:000002">
    <property type="entry name" value="Transmembrane protease serine"/>
    <property type="match status" value="1"/>
</dbReference>
<dbReference type="GO" id="GO:0004252">
    <property type="term" value="F:serine-type endopeptidase activity"/>
    <property type="evidence" value="ECO:0007669"/>
    <property type="project" value="InterPro"/>
</dbReference>
<sequence length="226" mass="24761">RSRPAVCYKSLSIDAGKPRRSDDDSERLAGKRIVNGRESRHGEWPWMVSLRSRYLEFYDFVATTAASPNAEPYHQDMALLKLSRPVPLSEYAQPACLEDPGQAAKPGDSCFIAGWGSVITGARVHSSVLRHAKVDVLNPVHCQTYNWMEPGSFKPGELCAAGLSHATDACQFDSGGPLMCYNSARKGWFLSGIISRGVGCANEYFPGIYANVTANIDWIEKTVASE</sequence>
<dbReference type="WBParaSite" id="maker-uti_cns_0007418-snap-gene-0.3-mRNA-1">
    <property type="protein sequence ID" value="maker-uti_cns_0007418-snap-gene-0.3-mRNA-1"/>
    <property type="gene ID" value="maker-uti_cns_0007418-snap-gene-0.3"/>
</dbReference>
<accession>A0A1I8HQ84</accession>
<dbReference type="Pfam" id="PF00089">
    <property type="entry name" value="Trypsin"/>
    <property type="match status" value="1"/>
</dbReference>
<proteinExistence type="inferred from homology"/>
<evidence type="ECO:0000313" key="4">
    <source>
        <dbReference type="Proteomes" id="UP000095280"/>
    </source>
</evidence>
<reference evidence="5" key="1">
    <citation type="submission" date="2016-11" db="UniProtKB">
        <authorList>
            <consortium name="WormBaseParasite"/>
        </authorList>
    </citation>
    <scope>IDENTIFICATION</scope>
</reference>
<organism evidence="4 5">
    <name type="scientific">Macrostomum lignano</name>
    <dbReference type="NCBI Taxonomy" id="282301"/>
    <lineage>
        <taxon>Eukaryota</taxon>
        <taxon>Metazoa</taxon>
        <taxon>Spiralia</taxon>
        <taxon>Lophotrochozoa</taxon>
        <taxon>Platyhelminthes</taxon>
        <taxon>Rhabditophora</taxon>
        <taxon>Macrostomorpha</taxon>
        <taxon>Macrostomida</taxon>
        <taxon>Macrostomidae</taxon>
        <taxon>Macrostomum</taxon>
    </lineage>
</organism>